<evidence type="ECO:0000313" key="3">
    <source>
        <dbReference type="Proteomes" id="UP000790347"/>
    </source>
</evidence>
<evidence type="ECO:0000313" key="2">
    <source>
        <dbReference type="EMBL" id="KAH9511129.1"/>
    </source>
</evidence>
<gene>
    <name evidence="2" type="ORF">DERF_009600</name>
</gene>
<keyword evidence="3" id="KW-1185">Reference proteome</keyword>
<evidence type="ECO:0000256" key="1">
    <source>
        <dbReference type="SAM" id="MobiDB-lite"/>
    </source>
</evidence>
<feature type="region of interest" description="Disordered" evidence="1">
    <location>
        <begin position="43"/>
        <end position="64"/>
    </location>
</feature>
<proteinExistence type="predicted"/>
<sequence length="64" mass="6972">MPYLVGGIGGDDDPFVLAIFTTTITIQIECFSSHISTAIISQSLHDDDDDDDDGNDANQKKKKK</sequence>
<accession>A0A922HXM7</accession>
<dbReference type="AlphaFoldDB" id="A0A922HXM7"/>
<reference evidence="2" key="1">
    <citation type="submission" date="2013-05" db="EMBL/GenBank/DDBJ databases">
        <authorList>
            <person name="Yim A.K.Y."/>
            <person name="Chan T.F."/>
            <person name="Ji K.M."/>
            <person name="Liu X.Y."/>
            <person name="Zhou J.W."/>
            <person name="Li R.Q."/>
            <person name="Yang K.Y."/>
            <person name="Li J."/>
            <person name="Li M."/>
            <person name="Law P.T.W."/>
            <person name="Wu Y.L."/>
            <person name="Cai Z.L."/>
            <person name="Qin H."/>
            <person name="Bao Y."/>
            <person name="Leung R.K.K."/>
            <person name="Ng P.K.S."/>
            <person name="Zou J."/>
            <person name="Zhong X.J."/>
            <person name="Ran P.X."/>
            <person name="Zhong N.S."/>
            <person name="Liu Z.G."/>
            <person name="Tsui S.K.W."/>
        </authorList>
    </citation>
    <scope>NUCLEOTIDE SEQUENCE</scope>
    <source>
        <strain evidence="2">Derf</strain>
        <tissue evidence="2">Whole organism</tissue>
    </source>
</reference>
<reference evidence="2" key="2">
    <citation type="journal article" date="2022" name="Res Sq">
        <title>Comparative Genomics Reveals Insights into the Divergent Evolution of Astigmatic Mites and Household Pest Adaptations.</title>
        <authorList>
            <person name="Xiong Q."/>
            <person name="Wan A.T.-Y."/>
            <person name="Liu X.-Y."/>
            <person name="Fung C.S.-H."/>
            <person name="Xiao X."/>
            <person name="Malainual N."/>
            <person name="Hou J."/>
            <person name="Wang L."/>
            <person name="Wang M."/>
            <person name="Yang K."/>
            <person name="Cui Y."/>
            <person name="Leung E."/>
            <person name="Nong W."/>
            <person name="Shin S.-K."/>
            <person name="Au S."/>
            <person name="Jeong K.Y."/>
            <person name="Chew F.T."/>
            <person name="Hui J."/>
            <person name="Leung T.F."/>
            <person name="Tungtrongchitr A."/>
            <person name="Zhong N."/>
            <person name="Liu Z."/>
            <person name="Tsui S."/>
        </authorList>
    </citation>
    <scope>NUCLEOTIDE SEQUENCE</scope>
    <source>
        <strain evidence="2">Derf</strain>
        <tissue evidence="2">Whole organism</tissue>
    </source>
</reference>
<name>A0A922HXM7_DERFA</name>
<organism evidence="2 3">
    <name type="scientific">Dermatophagoides farinae</name>
    <name type="common">American house dust mite</name>
    <dbReference type="NCBI Taxonomy" id="6954"/>
    <lineage>
        <taxon>Eukaryota</taxon>
        <taxon>Metazoa</taxon>
        <taxon>Ecdysozoa</taxon>
        <taxon>Arthropoda</taxon>
        <taxon>Chelicerata</taxon>
        <taxon>Arachnida</taxon>
        <taxon>Acari</taxon>
        <taxon>Acariformes</taxon>
        <taxon>Sarcoptiformes</taxon>
        <taxon>Astigmata</taxon>
        <taxon>Psoroptidia</taxon>
        <taxon>Analgoidea</taxon>
        <taxon>Pyroglyphidae</taxon>
        <taxon>Dermatophagoidinae</taxon>
        <taxon>Dermatophagoides</taxon>
    </lineage>
</organism>
<dbReference type="EMBL" id="ASGP02000004">
    <property type="protein sequence ID" value="KAH9511129.1"/>
    <property type="molecule type" value="Genomic_DNA"/>
</dbReference>
<comment type="caution">
    <text evidence="2">The sequence shown here is derived from an EMBL/GenBank/DDBJ whole genome shotgun (WGS) entry which is preliminary data.</text>
</comment>
<protein>
    <submittedName>
        <fullName evidence="2">Uncharacterized protein</fullName>
    </submittedName>
</protein>
<feature type="compositionally biased region" description="Acidic residues" evidence="1">
    <location>
        <begin position="46"/>
        <end position="55"/>
    </location>
</feature>
<dbReference type="Proteomes" id="UP000790347">
    <property type="component" value="Unassembled WGS sequence"/>
</dbReference>